<accession>A0A150ITD4</accession>
<dbReference type="AlphaFoldDB" id="A0A150ITD4"/>
<dbReference type="Pfam" id="PF18905">
    <property type="entry name" value="DUF5661"/>
    <property type="match status" value="1"/>
</dbReference>
<dbReference type="Proteomes" id="UP000075578">
    <property type="component" value="Unassembled WGS sequence"/>
</dbReference>
<evidence type="ECO:0000313" key="2">
    <source>
        <dbReference type="Proteomes" id="UP000075578"/>
    </source>
</evidence>
<organism evidence="1 2">
    <name type="scientific">Candidatus Methanofastidiosum methylothiophilum</name>
    <dbReference type="NCBI Taxonomy" id="1705564"/>
    <lineage>
        <taxon>Archaea</taxon>
        <taxon>Methanobacteriati</taxon>
        <taxon>Methanobacteriota</taxon>
        <taxon>Stenosarchaea group</taxon>
        <taxon>Candidatus Methanofastidiosia</taxon>
        <taxon>Candidatus Methanofastidiosales</taxon>
        <taxon>Candidatus Methanofastidiosaceae</taxon>
        <taxon>Candidatus Methanofastidiosum</taxon>
    </lineage>
</organism>
<reference evidence="1 2" key="1">
    <citation type="journal article" date="2016" name="ISME J.">
        <title>Chasing the elusive Euryarchaeota class WSA2: genomes reveal a uniquely fastidious methyl-reducing methanogen.</title>
        <authorList>
            <person name="Nobu M.K."/>
            <person name="Narihiro T."/>
            <person name="Kuroda K."/>
            <person name="Mei R."/>
            <person name="Liu W.T."/>
        </authorList>
    </citation>
    <scope>NUCLEOTIDE SEQUENCE [LARGE SCALE GENOMIC DNA]</scope>
    <source>
        <strain evidence="1">U1lsi0528_Bin089</strain>
    </source>
</reference>
<gene>
    <name evidence="1" type="ORF">AMQ74_01615</name>
</gene>
<proteinExistence type="predicted"/>
<dbReference type="InterPro" id="IPR043720">
    <property type="entry name" value="DUF5661"/>
</dbReference>
<evidence type="ECO:0000313" key="1">
    <source>
        <dbReference type="EMBL" id="KYC48281.1"/>
    </source>
</evidence>
<name>A0A150ITD4_9EURY</name>
<sequence length="151" mass="17910">MPKGKVKKAMEKRAKFIWKHNLKDKKGIPVQKKFKTEKEFQGAYVFGGYDKRRLNFREKDYIKGGYADKSKIADFDWEQLKVGAKVEREHTNNPKKAREIASDHLKEYPSYYKELTKMEKWMEIIKITKINPFLVIFLIGAISNDVYDTRI</sequence>
<dbReference type="EMBL" id="LNGD01000142">
    <property type="protein sequence ID" value="KYC48281.1"/>
    <property type="molecule type" value="Genomic_DNA"/>
</dbReference>
<protein>
    <submittedName>
        <fullName evidence="1">Uncharacterized protein</fullName>
    </submittedName>
</protein>
<comment type="caution">
    <text evidence="1">The sequence shown here is derived from an EMBL/GenBank/DDBJ whole genome shotgun (WGS) entry which is preliminary data.</text>
</comment>